<keyword evidence="2" id="KW-1185">Reference proteome</keyword>
<reference evidence="1 2" key="1">
    <citation type="journal article" date="2016" name="PLoS ONE">
        <title>Complete Genome Sequence and Comparative Genomics of a Novel Myxobacterium Myxococcus hansupus.</title>
        <authorList>
            <person name="Sharma G."/>
            <person name="Narwani T."/>
            <person name="Subramanian S."/>
        </authorList>
    </citation>
    <scope>NUCLEOTIDE SEQUENCE [LARGE SCALE GENOMIC DNA]</scope>
    <source>
        <strain evidence="2">mixupus</strain>
    </source>
</reference>
<sequence length="416" mass="43871">MNQVLQEATNSRDPSVLVNFLRDNPDPAMQAALMDNLFAFGPVAGQILDKAGRLSAADQQVLSSALDTAFRSGAVTVEELTAGVGSHGRGSWGGETHEGLAKIVAGTGNPELITAYAQREMQIMSDGNTPDPARSVAVATALAGLPPEQLQDFLKNNPDGIGKVLGNLNNPIISGGTGALGGLLDAASAIKPPTQESLKLFLDSIQQVGTNPESRAAAARFFMEHSDAILSGASDLSGSVGSASAGRLSEFFTRTLFTEPPFEGQDALRSFVNTKLGDMRAALETQANANPPSQETQRLARSMGSLLGAIEGGFLLSVEELKKNNEAAAGLAGLIFKLKDVIPTSSIPGLGQLQNLTLGQIEKWVTDAVQRDPDKARDAIPFHRLFGEQITNPTLRSIYDAARLTSLEDRRLGLSN</sequence>
<dbReference type="Proteomes" id="UP000009026">
    <property type="component" value="Chromosome"/>
</dbReference>
<dbReference type="AlphaFoldDB" id="A0A0H4X0P8"/>
<name>A0A0H4X0P8_9BACT</name>
<dbReference type="PATRIC" id="fig|1297742.4.peg.4123"/>
<protein>
    <submittedName>
        <fullName evidence="1">Uncharacterized protein</fullName>
    </submittedName>
</protein>
<dbReference type="EMBL" id="CP012109">
    <property type="protein sequence ID" value="AKQ67165.1"/>
    <property type="molecule type" value="Genomic_DNA"/>
</dbReference>
<accession>A0A0H4X0P8</accession>
<dbReference type="KEGG" id="mym:A176_004077"/>
<gene>
    <name evidence="1" type="ORF">A176_004077</name>
</gene>
<organism evidence="1 2">
    <name type="scientific">Pseudomyxococcus hansupus</name>
    <dbReference type="NCBI Taxonomy" id="1297742"/>
    <lineage>
        <taxon>Bacteria</taxon>
        <taxon>Pseudomonadati</taxon>
        <taxon>Myxococcota</taxon>
        <taxon>Myxococcia</taxon>
        <taxon>Myxococcales</taxon>
        <taxon>Cystobacterineae</taxon>
        <taxon>Myxococcaceae</taxon>
        <taxon>Pseudomyxococcus</taxon>
    </lineage>
</organism>
<proteinExistence type="predicted"/>
<evidence type="ECO:0000313" key="1">
    <source>
        <dbReference type="EMBL" id="AKQ67165.1"/>
    </source>
</evidence>
<evidence type="ECO:0000313" key="2">
    <source>
        <dbReference type="Proteomes" id="UP000009026"/>
    </source>
</evidence>